<comment type="caution">
    <text evidence="3">The sequence shown here is derived from an EMBL/GenBank/DDBJ whole genome shotgun (WGS) entry which is preliminary data.</text>
</comment>
<accession>A0A8J7Z230</accession>
<keyword evidence="4" id="KW-1185">Reference proteome</keyword>
<feature type="signal peptide" evidence="2">
    <location>
        <begin position="1"/>
        <end position="25"/>
    </location>
</feature>
<dbReference type="AlphaFoldDB" id="A0A8J7Z230"/>
<sequence length="114" mass="12222">MAKTFALSLFVGVGLGVAIASQAVAQTPNSADLLRDPQSSNTLNDLFNNRGDANTTGLMQLIQQLSQGPLDPAAFQAQQRENLDSAARSFREQQRLRFQQPQSVPAAVPASPQN</sequence>
<feature type="chain" id="PRO_5035302626" evidence="2">
    <location>
        <begin position="26"/>
        <end position="114"/>
    </location>
</feature>
<protein>
    <submittedName>
        <fullName evidence="3">Uncharacterized protein</fullName>
    </submittedName>
</protein>
<name>A0A8J7Z230_9CYAN</name>
<feature type="compositionally biased region" description="Low complexity" evidence="1">
    <location>
        <begin position="99"/>
        <end position="114"/>
    </location>
</feature>
<proteinExistence type="predicted"/>
<reference evidence="3" key="1">
    <citation type="submission" date="2019-12" db="EMBL/GenBank/DDBJ databases">
        <title>High-Quality draft genome sequences of three cyanobacteria isolated from the limestone walls of the Old Cathedral of Coimbra.</title>
        <authorList>
            <person name="Tiago I."/>
            <person name="Soares F."/>
            <person name="Portugal A."/>
        </authorList>
    </citation>
    <scope>NUCLEOTIDE SEQUENCE</scope>
    <source>
        <strain evidence="3">A</strain>
    </source>
</reference>
<keyword evidence="2" id="KW-0732">Signal</keyword>
<gene>
    <name evidence="3" type="ORF">GS601_16890</name>
</gene>
<evidence type="ECO:0000256" key="1">
    <source>
        <dbReference type="SAM" id="MobiDB-lite"/>
    </source>
</evidence>
<dbReference type="Proteomes" id="UP000646053">
    <property type="component" value="Unassembled WGS sequence"/>
</dbReference>
<evidence type="ECO:0000313" key="4">
    <source>
        <dbReference type="Proteomes" id="UP000646053"/>
    </source>
</evidence>
<dbReference type="EMBL" id="WVIE01000022">
    <property type="protein sequence ID" value="NDJ18942.1"/>
    <property type="molecule type" value="Genomic_DNA"/>
</dbReference>
<evidence type="ECO:0000313" key="3">
    <source>
        <dbReference type="EMBL" id="NDJ18942.1"/>
    </source>
</evidence>
<dbReference type="RefSeq" id="WP_162424471.1">
    <property type="nucleotide sequence ID" value="NZ_WVIE01000022.1"/>
</dbReference>
<organism evidence="3 4">
    <name type="scientific">Myxacorys almedinensis A</name>
    <dbReference type="NCBI Taxonomy" id="2690445"/>
    <lineage>
        <taxon>Bacteria</taxon>
        <taxon>Bacillati</taxon>
        <taxon>Cyanobacteriota</taxon>
        <taxon>Cyanophyceae</taxon>
        <taxon>Leptolyngbyales</taxon>
        <taxon>Leptolyngbyaceae</taxon>
        <taxon>Myxacorys</taxon>
        <taxon>Myxacorys almedinensis</taxon>
    </lineage>
</organism>
<feature type="region of interest" description="Disordered" evidence="1">
    <location>
        <begin position="88"/>
        <end position="114"/>
    </location>
</feature>
<evidence type="ECO:0000256" key="2">
    <source>
        <dbReference type="SAM" id="SignalP"/>
    </source>
</evidence>